<dbReference type="PANTHER" id="PTHR33154:SF15">
    <property type="entry name" value="REGULATORY PROTEIN ARSR"/>
    <property type="match status" value="1"/>
</dbReference>
<gene>
    <name evidence="5" type="ORF">SAMN04487820_105172</name>
</gene>
<dbReference type="EMBL" id="FNFM01000005">
    <property type="protein sequence ID" value="SDK19311.1"/>
    <property type="molecule type" value="Genomic_DNA"/>
</dbReference>
<dbReference type="AlphaFoldDB" id="A0A1G8ZWD9"/>
<organism evidence="5 6">
    <name type="scientific">Actinopolyspora mzabensis</name>
    <dbReference type="NCBI Taxonomy" id="995066"/>
    <lineage>
        <taxon>Bacteria</taxon>
        <taxon>Bacillati</taxon>
        <taxon>Actinomycetota</taxon>
        <taxon>Actinomycetes</taxon>
        <taxon>Actinopolysporales</taxon>
        <taxon>Actinopolysporaceae</taxon>
        <taxon>Actinopolyspora</taxon>
    </lineage>
</organism>
<dbReference type="SMART" id="SM00418">
    <property type="entry name" value="HTH_ARSR"/>
    <property type="match status" value="1"/>
</dbReference>
<proteinExistence type="predicted"/>
<evidence type="ECO:0000256" key="3">
    <source>
        <dbReference type="ARBA" id="ARBA00023163"/>
    </source>
</evidence>
<evidence type="ECO:0000259" key="4">
    <source>
        <dbReference type="SMART" id="SM00418"/>
    </source>
</evidence>
<dbReference type="InterPro" id="IPR051081">
    <property type="entry name" value="HTH_MetalResp_TranReg"/>
</dbReference>
<dbReference type="PANTHER" id="PTHR33154">
    <property type="entry name" value="TRANSCRIPTIONAL REGULATOR, ARSR FAMILY"/>
    <property type="match status" value="1"/>
</dbReference>
<protein>
    <submittedName>
        <fullName evidence="5">Helix-turn-helix domain-containing protein</fullName>
    </submittedName>
</protein>
<keyword evidence="6" id="KW-1185">Reference proteome</keyword>
<dbReference type="SUPFAM" id="SSF46785">
    <property type="entry name" value="Winged helix' DNA-binding domain"/>
    <property type="match status" value="1"/>
</dbReference>
<sequence>MVCRVTEDHSYELDAAGLRALAHPLRIRILGELRAEGPATATQLAERFEQRSGTTSWHLRQLAEHGFVEQDTERGNRRERWWRATHAETALHPERFSADAELGPALSALLHEIAANHHRELTGFLARLSEWSGAWIEASELSDWQLSLSRDELAEFTAEAGRLVERYRRDPAAGDEPVMVQLRAFPRGERRE</sequence>
<dbReference type="Pfam" id="PF12840">
    <property type="entry name" value="HTH_20"/>
    <property type="match status" value="1"/>
</dbReference>
<dbReference type="InterPro" id="IPR036388">
    <property type="entry name" value="WH-like_DNA-bd_sf"/>
</dbReference>
<evidence type="ECO:0000256" key="2">
    <source>
        <dbReference type="ARBA" id="ARBA00023125"/>
    </source>
</evidence>
<keyword evidence="3" id="KW-0804">Transcription</keyword>
<name>A0A1G8ZWD9_ACTMZ</name>
<dbReference type="GO" id="GO:0003700">
    <property type="term" value="F:DNA-binding transcription factor activity"/>
    <property type="evidence" value="ECO:0007669"/>
    <property type="project" value="InterPro"/>
</dbReference>
<feature type="domain" description="HTH arsR-type" evidence="4">
    <location>
        <begin position="16"/>
        <end position="96"/>
    </location>
</feature>
<dbReference type="InterPro" id="IPR036390">
    <property type="entry name" value="WH_DNA-bd_sf"/>
</dbReference>
<dbReference type="InterPro" id="IPR001845">
    <property type="entry name" value="HTH_ArsR_DNA-bd_dom"/>
</dbReference>
<accession>A0A1G8ZWD9</accession>
<dbReference type="InterPro" id="IPR011991">
    <property type="entry name" value="ArsR-like_HTH"/>
</dbReference>
<dbReference type="GO" id="GO:0003677">
    <property type="term" value="F:DNA binding"/>
    <property type="evidence" value="ECO:0007669"/>
    <property type="project" value="UniProtKB-KW"/>
</dbReference>
<dbReference type="Gene3D" id="1.10.10.10">
    <property type="entry name" value="Winged helix-like DNA-binding domain superfamily/Winged helix DNA-binding domain"/>
    <property type="match status" value="1"/>
</dbReference>
<reference evidence="6" key="1">
    <citation type="submission" date="2016-10" db="EMBL/GenBank/DDBJ databases">
        <authorList>
            <person name="Varghese N."/>
            <person name="Submissions S."/>
        </authorList>
    </citation>
    <scope>NUCLEOTIDE SEQUENCE [LARGE SCALE GENOMIC DNA]</scope>
    <source>
        <strain evidence="6">DSM 45460</strain>
    </source>
</reference>
<evidence type="ECO:0000313" key="5">
    <source>
        <dbReference type="EMBL" id="SDK19311.1"/>
    </source>
</evidence>
<dbReference type="CDD" id="cd00090">
    <property type="entry name" value="HTH_ARSR"/>
    <property type="match status" value="1"/>
</dbReference>
<keyword evidence="2" id="KW-0238">DNA-binding</keyword>
<evidence type="ECO:0000256" key="1">
    <source>
        <dbReference type="ARBA" id="ARBA00023015"/>
    </source>
</evidence>
<keyword evidence="1" id="KW-0805">Transcription regulation</keyword>
<evidence type="ECO:0000313" key="6">
    <source>
        <dbReference type="Proteomes" id="UP000199213"/>
    </source>
</evidence>
<dbReference type="Proteomes" id="UP000199213">
    <property type="component" value="Unassembled WGS sequence"/>
</dbReference>